<name>A0A4Q0XG11_9FLAO</name>
<protein>
    <submittedName>
        <fullName evidence="1">Uncharacterized protein</fullName>
    </submittedName>
</protein>
<comment type="caution">
    <text evidence="1">The sequence shown here is derived from an EMBL/GenBank/DDBJ whole genome shotgun (WGS) entry which is preliminary data.</text>
</comment>
<evidence type="ECO:0000313" key="1">
    <source>
        <dbReference type="EMBL" id="RXJ45659.1"/>
    </source>
</evidence>
<keyword evidence="2" id="KW-1185">Reference proteome</keyword>
<evidence type="ECO:0000313" key="2">
    <source>
        <dbReference type="Proteomes" id="UP000289792"/>
    </source>
</evidence>
<dbReference type="EMBL" id="SDDZ01000012">
    <property type="protein sequence ID" value="RXJ45659.1"/>
    <property type="molecule type" value="Genomic_DNA"/>
</dbReference>
<sequence>MKNNNTIKPQDILILLKICTLGEQDWFQHDLSEALGISQSEISECLSRSKYSGLIDANRKKVNVLSLLEFIQYGIKYVFPQQPGAIVRGVATAHSAPPLDQEIISDQNYVWPYARGNMRGQAIQPLYRTIPKAVLNDKKLHEVLALVDAIRVGKVREQHLAISLLKERLQYAE</sequence>
<dbReference type="Proteomes" id="UP000289792">
    <property type="component" value="Unassembled WGS sequence"/>
</dbReference>
<dbReference type="OrthoDB" id="194359at2"/>
<reference evidence="1 2" key="1">
    <citation type="submission" date="2019-01" db="EMBL/GenBank/DDBJ databases">
        <title>Genome sequence of the Antarctic species Gelidibacter gilvus ACAM 158(T).</title>
        <authorList>
            <person name="Bowman J.P."/>
        </authorList>
    </citation>
    <scope>NUCLEOTIDE SEQUENCE [LARGE SCALE GENOMIC DNA]</scope>
    <source>
        <strain evidence="1 2">IC158</strain>
    </source>
</reference>
<dbReference type="AlphaFoldDB" id="A0A4Q0XG11"/>
<organism evidence="1 2">
    <name type="scientific">Gelidibacter gilvus</name>
    <dbReference type="NCBI Taxonomy" id="59602"/>
    <lineage>
        <taxon>Bacteria</taxon>
        <taxon>Pseudomonadati</taxon>
        <taxon>Bacteroidota</taxon>
        <taxon>Flavobacteriia</taxon>
        <taxon>Flavobacteriales</taxon>
        <taxon>Flavobacteriaceae</taxon>
        <taxon>Gelidibacter</taxon>
    </lineage>
</organism>
<accession>A0A4Q0XG11</accession>
<proteinExistence type="predicted"/>
<gene>
    <name evidence="1" type="ORF">ESZ48_15320</name>
</gene>